<dbReference type="Proteomes" id="UP001331515">
    <property type="component" value="Unassembled WGS sequence"/>
</dbReference>
<evidence type="ECO:0000313" key="2">
    <source>
        <dbReference type="Proteomes" id="UP001331515"/>
    </source>
</evidence>
<name>A0AAN8D4B7_CHAGU</name>
<sequence>MVKQHVEDTSLSATSLNIKHFGHGRHIIYSSFIWHSWQTLSKKEKGFKTKRGEYWAIGSAVSLALGRYPPVFGSRRCFHQPGCPAAELHTPSVGFRRVWLAASTTGRSLRSPADGCRPSSRTSTHTTGGLRVHAEGWWPSNGDPHTAGWLQRRTDSFHTIEELRIRTEG</sequence>
<protein>
    <submittedName>
        <fullName evidence="1">Uncharacterized protein</fullName>
    </submittedName>
</protein>
<gene>
    <name evidence="1" type="ORF">CgunFtcFv8_011272</name>
</gene>
<accession>A0AAN8D4B7</accession>
<dbReference type="EMBL" id="JAURVH010001526">
    <property type="protein sequence ID" value="KAK5916271.1"/>
    <property type="molecule type" value="Genomic_DNA"/>
</dbReference>
<organism evidence="1 2">
    <name type="scientific">Champsocephalus gunnari</name>
    <name type="common">Mackerel icefish</name>
    <dbReference type="NCBI Taxonomy" id="52237"/>
    <lineage>
        <taxon>Eukaryota</taxon>
        <taxon>Metazoa</taxon>
        <taxon>Chordata</taxon>
        <taxon>Craniata</taxon>
        <taxon>Vertebrata</taxon>
        <taxon>Euteleostomi</taxon>
        <taxon>Actinopterygii</taxon>
        <taxon>Neopterygii</taxon>
        <taxon>Teleostei</taxon>
        <taxon>Neoteleostei</taxon>
        <taxon>Acanthomorphata</taxon>
        <taxon>Eupercaria</taxon>
        <taxon>Perciformes</taxon>
        <taxon>Notothenioidei</taxon>
        <taxon>Channichthyidae</taxon>
        <taxon>Champsocephalus</taxon>
    </lineage>
</organism>
<dbReference type="AlphaFoldDB" id="A0AAN8D4B7"/>
<comment type="caution">
    <text evidence="1">The sequence shown here is derived from an EMBL/GenBank/DDBJ whole genome shotgun (WGS) entry which is preliminary data.</text>
</comment>
<proteinExistence type="predicted"/>
<reference evidence="1 2" key="1">
    <citation type="journal article" date="2023" name="Mol. Biol. Evol.">
        <title>Genomics of Secondarily Temperate Adaptation in the Only Non-Antarctic Icefish.</title>
        <authorList>
            <person name="Rivera-Colon A.G."/>
            <person name="Rayamajhi N."/>
            <person name="Minhas B.F."/>
            <person name="Madrigal G."/>
            <person name="Bilyk K.T."/>
            <person name="Yoon V."/>
            <person name="Hune M."/>
            <person name="Gregory S."/>
            <person name="Cheng C.H.C."/>
            <person name="Catchen J.M."/>
        </authorList>
    </citation>
    <scope>NUCLEOTIDE SEQUENCE [LARGE SCALE GENOMIC DNA]</scope>
    <source>
        <tissue evidence="1">White muscle</tissue>
    </source>
</reference>
<evidence type="ECO:0000313" key="1">
    <source>
        <dbReference type="EMBL" id="KAK5916271.1"/>
    </source>
</evidence>
<keyword evidence="2" id="KW-1185">Reference proteome</keyword>